<organism evidence="9 10">
    <name type="scientific">Desulfobotulus alkaliphilus</name>
    <dbReference type="NCBI Taxonomy" id="622671"/>
    <lineage>
        <taxon>Bacteria</taxon>
        <taxon>Pseudomonadati</taxon>
        <taxon>Thermodesulfobacteriota</taxon>
        <taxon>Desulfobacteria</taxon>
        <taxon>Desulfobacterales</taxon>
        <taxon>Desulfobacteraceae</taxon>
        <taxon>Desulfobotulus</taxon>
    </lineage>
</organism>
<dbReference type="GO" id="GO:0015288">
    <property type="term" value="F:porin activity"/>
    <property type="evidence" value="ECO:0007669"/>
    <property type="project" value="TreeGrafter"/>
</dbReference>
<dbReference type="GO" id="GO:0009279">
    <property type="term" value="C:cell outer membrane"/>
    <property type="evidence" value="ECO:0007669"/>
    <property type="project" value="UniProtKB-SubCell"/>
</dbReference>
<evidence type="ECO:0000256" key="5">
    <source>
        <dbReference type="ARBA" id="ARBA00022692"/>
    </source>
</evidence>
<dbReference type="Proteomes" id="UP000318307">
    <property type="component" value="Unassembled WGS sequence"/>
</dbReference>
<dbReference type="RefSeq" id="WP_144684259.1">
    <property type="nucleotide sequence ID" value="NZ_VLLC01000010.1"/>
</dbReference>
<dbReference type="Gene3D" id="1.20.1600.10">
    <property type="entry name" value="Outer membrane efflux proteins (OEP)"/>
    <property type="match status" value="1"/>
</dbReference>
<dbReference type="InterPro" id="IPR003423">
    <property type="entry name" value="OMP_efflux"/>
</dbReference>
<proteinExistence type="inferred from homology"/>
<evidence type="ECO:0000256" key="4">
    <source>
        <dbReference type="ARBA" id="ARBA00022452"/>
    </source>
</evidence>
<comment type="caution">
    <text evidence="9">The sequence shown here is derived from an EMBL/GenBank/DDBJ whole genome shotgun (WGS) entry which is preliminary data.</text>
</comment>
<dbReference type="OrthoDB" id="9771205at2"/>
<keyword evidence="5" id="KW-0812">Transmembrane</keyword>
<accession>A0A562RU31</accession>
<keyword evidence="8" id="KW-0732">Signal</keyword>
<dbReference type="PANTHER" id="PTHR30026:SF20">
    <property type="entry name" value="OUTER MEMBRANE PROTEIN TOLC"/>
    <property type="match status" value="1"/>
</dbReference>
<dbReference type="AlphaFoldDB" id="A0A562RU31"/>
<name>A0A562RU31_9BACT</name>
<evidence type="ECO:0000256" key="6">
    <source>
        <dbReference type="ARBA" id="ARBA00023136"/>
    </source>
</evidence>
<dbReference type="Gene3D" id="3.40.50.2300">
    <property type="match status" value="2"/>
</dbReference>
<keyword evidence="6" id="KW-0472">Membrane</keyword>
<dbReference type="EMBL" id="VLLC01000010">
    <property type="protein sequence ID" value="TWI72443.1"/>
    <property type="molecule type" value="Genomic_DNA"/>
</dbReference>
<dbReference type="PANTHER" id="PTHR30026">
    <property type="entry name" value="OUTER MEMBRANE PROTEIN TOLC"/>
    <property type="match status" value="1"/>
</dbReference>
<dbReference type="GO" id="GO:1990281">
    <property type="term" value="C:efflux pump complex"/>
    <property type="evidence" value="ECO:0007669"/>
    <property type="project" value="TreeGrafter"/>
</dbReference>
<evidence type="ECO:0000256" key="2">
    <source>
        <dbReference type="ARBA" id="ARBA00007613"/>
    </source>
</evidence>
<evidence type="ECO:0000313" key="10">
    <source>
        <dbReference type="Proteomes" id="UP000318307"/>
    </source>
</evidence>
<evidence type="ECO:0000256" key="3">
    <source>
        <dbReference type="ARBA" id="ARBA00022448"/>
    </source>
</evidence>
<evidence type="ECO:0000313" key="9">
    <source>
        <dbReference type="EMBL" id="TWI72443.1"/>
    </source>
</evidence>
<keyword evidence="7" id="KW-0998">Cell outer membrane</keyword>
<evidence type="ECO:0000256" key="7">
    <source>
        <dbReference type="ARBA" id="ARBA00023237"/>
    </source>
</evidence>
<dbReference type="GO" id="GO:0015562">
    <property type="term" value="F:efflux transmembrane transporter activity"/>
    <property type="evidence" value="ECO:0007669"/>
    <property type="project" value="InterPro"/>
</dbReference>
<dbReference type="Pfam" id="PF02321">
    <property type="entry name" value="OEP"/>
    <property type="match status" value="2"/>
</dbReference>
<feature type="chain" id="PRO_5021840039" evidence="8">
    <location>
        <begin position="23"/>
        <end position="808"/>
    </location>
</feature>
<dbReference type="SUPFAM" id="SSF56954">
    <property type="entry name" value="Outer membrane efflux proteins (OEP)"/>
    <property type="match status" value="1"/>
</dbReference>
<sequence>MRRKIILLLGIFCFVSGSPVFADLPVVHIAVIEDGPAMRYGGIEELKAEILDLTKNEFDVRFPEALHFSGNWDVKEIGRQVERALTDSMADMVIAAGVISSHLLCHRDNLQKPAIASLVIDANLQNLPESQGSSGVRNLNYIKSFQNFDRDMEAFGRMVPFKRLALIGDETIVAGLPDLAERTKSAGKKFGVEIDFIAAASEAAPLLASLPKSVDAVFITPLMRFSNDEFALLIQGLEEKKLPSFSLWGRDEVERGILAGMAPSERINRLSRRIALHVQQILLGRDAGSLSVAFHPDMDFTVNMETARRIGVYPDWDILLDADLIHEDPHPTGRPLAINGAVQAALSANLEIRLAEREEAIRKALARSQRSPLRPQALFSLEGRVTDSKNAASSMGRQPEEEVWAEVMLRQILFSEKKRSLADVADIELKTQQVMRRQVALDIAESAALAFLDVLRAGRLVQIRKDDLDLSRANLERAENRREVGYAGPSEVYRWQSRLASARKALLEARSLLRQAETGLNLILNRPLDQPVFLSDTRLSDPLFFVSDPRIRWFSENPGRMGVFHDFVVAEARDQAPELERVELAMEAARRGILAARRSWYLPDLLAEGGMRQRLVSEGRGSGAAEIELMPGVPPIKLPESEDFGWQVGIRASYPLMTGGARPAALDEGLERLEALRTRRLQTAEGLEARMRVALHRTTASWPGIRLSSDAAAAASKNLELVTDAYERGVVSAMELLDAQHASLVAEQMSATSVYDFLKDLMAVQRLLGNVDFSATLEARDAMFERLKRHFEDSGMDLPVVSAGGGEE</sequence>
<keyword evidence="3" id="KW-0813">Transport</keyword>
<comment type="subcellular location">
    <subcellularLocation>
        <location evidence="1">Cell outer membrane</location>
    </subcellularLocation>
</comment>
<keyword evidence="10" id="KW-1185">Reference proteome</keyword>
<evidence type="ECO:0000256" key="8">
    <source>
        <dbReference type="SAM" id="SignalP"/>
    </source>
</evidence>
<gene>
    <name evidence="9" type="ORF">LZ24_01585</name>
</gene>
<protein>
    <submittedName>
        <fullName evidence="9">Outer membrane protein TolC</fullName>
    </submittedName>
</protein>
<keyword evidence="4" id="KW-1134">Transmembrane beta strand</keyword>
<dbReference type="InterPro" id="IPR051906">
    <property type="entry name" value="TolC-like"/>
</dbReference>
<reference evidence="9 10" key="1">
    <citation type="submission" date="2019-07" db="EMBL/GenBank/DDBJ databases">
        <title>Genome sequencing of 100 strains of the haloalkaliphilic chemolithoautotrophic sulfur-oxidizing bacterium Thioalkalivibrio.</title>
        <authorList>
            <person name="Muyzer G."/>
        </authorList>
    </citation>
    <scope>NUCLEOTIDE SEQUENCE [LARGE SCALE GENOMIC DNA]</scope>
    <source>
        <strain evidence="9 10">ASO4-4</strain>
    </source>
</reference>
<evidence type="ECO:0000256" key="1">
    <source>
        <dbReference type="ARBA" id="ARBA00004442"/>
    </source>
</evidence>
<feature type="signal peptide" evidence="8">
    <location>
        <begin position="1"/>
        <end position="22"/>
    </location>
</feature>
<comment type="similarity">
    <text evidence="2">Belongs to the outer membrane factor (OMF) (TC 1.B.17) family.</text>
</comment>